<gene>
    <name evidence="2" type="ORF">LPB303_09830</name>
</gene>
<sequence>MKYLILSLALFISSFSIAQEKFSKEISLITDNDLYVSALRDRYYTSGVFLSYSYLSKNKKESLEKRILEWKINHEMYTPFKATVQDVSNHDRPFAGYLYGSFGIKRVYKNNQVFNTTAQIGVIGANSYAEELQELIHNIYGFKQAIGWEYQIKNAFALNFNAEYLKTIVKNKNSNFDITWTNNVNLGTVYTNISTGACGRIGLKPLQNLANSIAFDTNLNNEQTNYFREVESFFYIKPTLRYAIYDATLQGSFLNDTSPITNDLMPVVFNLELGLKFTANRFNFGYSFHYNTSKSKDLRFTNGHRYGRIAINYLLH</sequence>
<dbReference type="OrthoDB" id="622552at2"/>
<protein>
    <recommendedName>
        <fullName evidence="4">Outer membrane protein</fullName>
    </recommendedName>
</protein>
<dbReference type="EMBL" id="LVWE01000033">
    <property type="protein sequence ID" value="OAD44948.1"/>
    <property type="molecule type" value="Genomic_DNA"/>
</dbReference>
<proteinExistence type="predicted"/>
<comment type="caution">
    <text evidence="2">The sequence shown here is derived from an EMBL/GenBank/DDBJ whole genome shotgun (WGS) entry which is preliminary data.</text>
</comment>
<dbReference type="STRING" id="1333662.LPB303_09830"/>
<reference evidence="2 3" key="1">
    <citation type="submission" date="2016-02" db="EMBL/GenBank/DDBJ databases">
        <title>Draft genome sequence of Polaribacter atrinae KACC17473.</title>
        <authorList>
            <person name="Shin S.-K."/>
            <person name="Yi H."/>
        </authorList>
    </citation>
    <scope>NUCLEOTIDE SEQUENCE [LARGE SCALE GENOMIC DNA]</scope>
    <source>
        <strain evidence="2 3">KACC 17473</strain>
    </source>
</reference>
<organism evidence="2 3">
    <name type="scientific">Polaribacter atrinae</name>
    <dbReference type="NCBI Taxonomy" id="1333662"/>
    <lineage>
        <taxon>Bacteria</taxon>
        <taxon>Pseudomonadati</taxon>
        <taxon>Bacteroidota</taxon>
        <taxon>Flavobacteriia</taxon>
        <taxon>Flavobacteriales</taxon>
        <taxon>Flavobacteriaceae</taxon>
    </lineage>
</organism>
<dbReference type="InterPro" id="IPR037107">
    <property type="entry name" value="Put_OMP_sf"/>
</dbReference>
<evidence type="ECO:0008006" key="4">
    <source>
        <dbReference type="Google" id="ProtNLM"/>
    </source>
</evidence>
<evidence type="ECO:0000313" key="3">
    <source>
        <dbReference type="Proteomes" id="UP000076923"/>
    </source>
</evidence>
<accession>A0A176TAL5</accession>
<name>A0A176TAL5_9FLAO</name>
<dbReference type="Pfam" id="PF09982">
    <property type="entry name" value="LpxR"/>
    <property type="match status" value="1"/>
</dbReference>
<dbReference type="AlphaFoldDB" id="A0A176TAL5"/>
<feature type="signal peptide" evidence="1">
    <location>
        <begin position="1"/>
        <end position="18"/>
    </location>
</feature>
<dbReference type="InterPro" id="IPR018707">
    <property type="entry name" value="LpxR"/>
</dbReference>
<feature type="chain" id="PRO_5008049742" description="Outer membrane protein" evidence="1">
    <location>
        <begin position="19"/>
        <end position="316"/>
    </location>
</feature>
<dbReference type="RefSeq" id="WP_068449856.1">
    <property type="nucleotide sequence ID" value="NZ_CANKUV010000017.1"/>
</dbReference>
<keyword evidence="1" id="KW-0732">Signal</keyword>
<evidence type="ECO:0000256" key="1">
    <source>
        <dbReference type="SAM" id="SignalP"/>
    </source>
</evidence>
<keyword evidence="3" id="KW-1185">Reference proteome</keyword>
<dbReference type="Proteomes" id="UP000076923">
    <property type="component" value="Unassembled WGS sequence"/>
</dbReference>
<evidence type="ECO:0000313" key="2">
    <source>
        <dbReference type="EMBL" id="OAD44948.1"/>
    </source>
</evidence>
<dbReference type="Gene3D" id="2.40.128.140">
    <property type="entry name" value="Outer membrane protein"/>
    <property type="match status" value="1"/>
</dbReference>